<feature type="domain" description="Exonuclease" evidence="4">
    <location>
        <begin position="2"/>
        <end position="191"/>
    </location>
</feature>
<keyword evidence="1" id="KW-0540">Nuclease</keyword>
<dbReference type="InterPro" id="IPR012337">
    <property type="entry name" value="RNaseH-like_sf"/>
</dbReference>
<evidence type="ECO:0000256" key="2">
    <source>
        <dbReference type="ARBA" id="ARBA00022801"/>
    </source>
</evidence>
<proteinExistence type="predicted"/>
<evidence type="ECO:0000256" key="1">
    <source>
        <dbReference type="ARBA" id="ARBA00022722"/>
    </source>
</evidence>
<keyword evidence="3" id="KW-0269">Exonuclease</keyword>
<dbReference type="GO" id="GO:0003676">
    <property type="term" value="F:nucleic acid binding"/>
    <property type="evidence" value="ECO:0007669"/>
    <property type="project" value="InterPro"/>
</dbReference>
<dbReference type="AlphaFoldDB" id="A0A6C0HG97"/>
<dbReference type="PANTHER" id="PTHR30231:SF4">
    <property type="entry name" value="PROTEIN NEN2"/>
    <property type="match status" value="1"/>
</dbReference>
<evidence type="ECO:0000313" key="5">
    <source>
        <dbReference type="EMBL" id="QHT79156.1"/>
    </source>
</evidence>
<dbReference type="GO" id="GO:0008408">
    <property type="term" value="F:3'-5' exonuclease activity"/>
    <property type="evidence" value="ECO:0007669"/>
    <property type="project" value="TreeGrafter"/>
</dbReference>
<organism evidence="5">
    <name type="scientific">viral metagenome</name>
    <dbReference type="NCBI Taxonomy" id="1070528"/>
    <lineage>
        <taxon>unclassified sequences</taxon>
        <taxon>metagenomes</taxon>
        <taxon>organismal metagenomes</taxon>
    </lineage>
</organism>
<dbReference type="Pfam" id="PF00929">
    <property type="entry name" value="RNase_T"/>
    <property type="match status" value="1"/>
</dbReference>
<keyword evidence="2" id="KW-0378">Hydrolase</keyword>
<dbReference type="SUPFAM" id="SSF53098">
    <property type="entry name" value="Ribonuclease H-like"/>
    <property type="match status" value="1"/>
</dbReference>
<dbReference type="SMART" id="SM00479">
    <property type="entry name" value="EXOIII"/>
    <property type="match status" value="1"/>
</dbReference>
<sequence length="214" mass="24850">MKLLFFDTETTGLPKNRDPAHKGPGNWPHMVSISWILQDGNTVRESKSFIIKPEWEIPGDATRIHGITFDRAMQHGFHLRDIMNQFLAIEHDYLIGHNVEFDVNVIVNACLWDLKIPIPRFGRQFCTMKMSTELLRLPFGNGRSGYKPPKLSELYEHVLNKKPVQELLHSSMYDTELLVEIVNNYRPFKAILGLIIPEQQEENETNQRTRTIIL</sequence>
<evidence type="ECO:0000256" key="3">
    <source>
        <dbReference type="ARBA" id="ARBA00022839"/>
    </source>
</evidence>
<dbReference type="InterPro" id="IPR013520">
    <property type="entry name" value="Ribonucl_H"/>
</dbReference>
<dbReference type="InterPro" id="IPR036397">
    <property type="entry name" value="RNaseH_sf"/>
</dbReference>
<accession>A0A6C0HG97</accession>
<protein>
    <recommendedName>
        <fullName evidence="4">Exonuclease domain-containing protein</fullName>
    </recommendedName>
</protein>
<dbReference type="CDD" id="cd06127">
    <property type="entry name" value="DEDDh"/>
    <property type="match status" value="1"/>
</dbReference>
<dbReference type="PANTHER" id="PTHR30231">
    <property type="entry name" value="DNA POLYMERASE III SUBUNIT EPSILON"/>
    <property type="match status" value="1"/>
</dbReference>
<evidence type="ECO:0000259" key="4">
    <source>
        <dbReference type="SMART" id="SM00479"/>
    </source>
</evidence>
<dbReference type="EMBL" id="MN739946">
    <property type="protein sequence ID" value="QHT79156.1"/>
    <property type="molecule type" value="Genomic_DNA"/>
</dbReference>
<name>A0A6C0HG97_9ZZZZ</name>
<dbReference type="Gene3D" id="3.30.420.10">
    <property type="entry name" value="Ribonuclease H-like superfamily/Ribonuclease H"/>
    <property type="match status" value="1"/>
</dbReference>
<reference evidence="5" key="1">
    <citation type="journal article" date="2020" name="Nature">
        <title>Giant virus diversity and host interactions through global metagenomics.</title>
        <authorList>
            <person name="Schulz F."/>
            <person name="Roux S."/>
            <person name="Paez-Espino D."/>
            <person name="Jungbluth S."/>
            <person name="Walsh D.A."/>
            <person name="Denef V.J."/>
            <person name="McMahon K.D."/>
            <person name="Konstantinidis K.T."/>
            <person name="Eloe-Fadrosh E.A."/>
            <person name="Kyrpides N.C."/>
            <person name="Woyke T."/>
        </authorList>
    </citation>
    <scope>NUCLEOTIDE SEQUENCE</scope>
    <source>
        <strain evidence="5">GVMAG-M-3300023179-99</strain>
    </source>
</reference>